<dbReference type="EC" id="2.1.-.-" evidence="3"/>
<dbReference type="EMBL" id="JAUJWU010000005">
    <property type="protein sequence ID" value="MDN7247134.1"/>
    <property type="molecule type" value="Genomic_DNA"/>
</dbReference>
<evidence type="ECO:0000259" key="2">
    <source>
        <dbReference type="Pfam" id="PF08241"/>
    </source>
</evidence>
<dbReference type="InterPro" id="IPR029063">
    <property type="entry name" value="SAM-dependent_MTases_sf"/>
</dbReference>
<dbReference type="SUPFAM" id="SSF53335">
    <property type="entry name" value="S-adenosyl-L-methionine-dependent methyltransferases"/>
    <property type="match status" value="1"/>
</dbReference>
<evidence type="ECO:0000256" key="1">
    <source>
        <dbReference type="SAM" id="MobiDB-lite"/>
    </source>
</evidence>
<organism evidence="3 4">
    <name type="scientific">Planococcus shenhongbingii</name>
    <dbReference type="NCBI Taxonomy" id="3058398"/>
    <lineage>
        <taxon>Bacteria</taxon>
        <taxon>Bacillati</taxon>
        <taxon>Bacillota</taxon>
        <taxon>Bacilli</taxon>
        <taxon>Bacillales</taxon>
        <taxon>Caryophanaceae</taxon>
        <taxon>Planococcus</taxon>
    </lineage>
</organism>
<keyword evidence="4" id="KW-1185">Reference proteome</keyword>
<dbReference type="Gene3D" id="3.40.50.150">
    <property type="entry name" value="Vaccinia Virus protein VP39"/>
    <property type="match status" value="1"/>
</dbReference>
<evidence type="ECO:0000313" key="3">
    <source>
        <dbReference type="EMBL" id="MDN7247134.1"/>
    </source>
</evidence>
<dbReference type="CDD" id="cd02440">
    <property type="entry name" value="AdoMet_MTases"/>
    <property type="match status" value="1"/>
</dbReference>
<gene>
    <name evidence="3" type="ORF">QWY13_16765</name>
</gene>
<evidence type="ECO:0000313" key="4">
    <source>
        <dbReference type="Proteomes" id="UP001172142"/>
    </source>
</evidence>
<dbReference type="PANTHER" id="PTHR43591:SF24">
    <property type="entry name" value="2-METHOXY-6-POLYPRENYL-1,4-BENZOQUINOL METHYLASE, MITOCHONDRIAL"/>
    <property type="match status" value="1"/>
</dbReference>
<keyword evidence="3" id="KW-0808">Transferase</keyword>
<dbReference type="InterPro" id="IPR013216">
    <property type="entry name" value="Methyltransf_11"/>
</dbReference>
<sequence length="194" mass="21167">MHNHHSNSQETNHKGKMSFLDSPKRREELSPEKLLSMIPIKETDTILDFGAGTGYLAIPAAKMVKGTVYALDIDAGMLEMIRSKALQKNIDNIVPVQVGTAALPLSDASIDVVLASLVLHEISPLEPALKQITNVLKKGGYLVCVELESKGHSTHKAPRISSAGMEQEIMEAGLHITQKFFPAESLYVLIAQKQ</sequence>
<name>A0ABT8NGX6_9BACL</name>
<dbReference type="GO" id="GO:0032259">
    <property type="term" value="P:methylation"/>
    <property type="evidence" value="ECO:0007669"/>
    <property type="project" value="UniProtKB-KW"/>
</dbReference>
<dbReference type="RefSeq" id="WP_301857436.1">
    <property type="nucleotide sequence ID" value="NZ_JAUJWU010000005.1"/>
</dbReference>
<feature type="domain" description="Methyltransferase type 11" evidence="2">
    <location>
        <begin position="47"/>
        <end position="144"/>
    </location>
</feature>
<accession>A0ABT8NGX6</accession>
<proteinExistence type="predicted"/>
<keyword evidence="3" id="KW-0489">Methyltransferase</keyword>
<dbReference type="GO" id="GO:0008168">
    <property type="term" value="F:methyltransferase activity"/>
    <property type="evidence" value="ECO:0007669"/>
    <property type="project" value="UniProtKB-KW"/>
</dbReference>
<dbReference type="Pfam" id="PF08241">
    <property type="entry name" value="Methyltransf_11"/>
    <property type="match status" value="1"/>
</dbReference>
<feature type="region of interest" description="Disordered" evidence="1">
    <location>
        <begin position="1"/>
        <end position="23"/>
    </location>
</feature>
<protein>
    <submittedName>
        <fullName evidence="3">Class I SAM-dependent methyltransferase</fullName>
        <ecNumber evidence="3">2.1.-.-</ecNumber>
    </submittedName>
</protein>
<reference evidence="3 4" key="1">
    <citation type="submission" date="2023-07" db="EMBL/GenBank/DDBJ databases">
        <title>Novel species in genus Planococcus.</title>
        <authorList>
            <person name="Ning S."/>
        </authorList>
    </citation>
    <scope>NUCLEOTIDE SEQUENCE [LARGE SCALE GENOMIC DNA]</scope>
    <source>
        <strain evidence="3 4">N017</strain>
    </source>
</reference>
<dbReference type="Proteomes" id="UP001172142">
    <property type="component" value="Unassembled WGS sequence"/>
</dbReference>
<feature type="compositionally biased region" description="Polar residues" evidence="1">
    <location>
        <begin position="1"/>
        <end position="10"/>
    </location>
</feature>
<dbReference type="PANTHER" id="PTHR43591">
    <property type="entry name" value="METHYLTRANSFERASE"/>
    <property type="match status" value="1"/>
</dbReference>
<comment type="caution">
    <text evidence="3">The sequence shown here is derived from an EMBL/GenBank/DDBJ whole genome shotgun (WGS) entry which is preliminary data.</text>
</comment>